<dbReference type="NCBIfam" id="TIGR00368">
    <property type="entry name" value="YifB family Mg chelatase-like AAA ATPase"/>
    <property type="match status" value="1"/>
</dbReference>
<dbReference type="InterPro" id="IPR025158">
    <property type="entry name" value="Mg_chelat-rel_C"/>
</dbReference>
<dbReference type="Gene3D" id="3.40.50.300">
    <property type="entry name" value="P-loop containing nucleotide triphosphate hydrolases"/>
    <property type="match status" value="1"/>
</dbReference>
<dbReference type="InterPro" id="IPR000523">
    <property type="entry name" value="Mg_chelatse_chII-like_cat_dom"/>
</dbReference>
<dbReference type="InterPro" id="IPR020568">
    <property type="entry name" value="Ribosomal_Su5_D2-typ_SF"/>
</dbReference>
<evidence type="ECO:0000313" key="3">
    <source>
        <dbReference type="EMBL" id="MDQ0164639.1"/>
    </source>
</evidence>
<dbReference type="SMART" id="SM00382">
    <property type="entry name" value="AAA"/>
    <property type="match status" value="1"/>
</dbReference>
<dbReference type="SUPFAM" id="SSF54211">
    <property type="entry name" value="Ribosomal protein S5 domain 2-like"/>
    <property type="match status" value="1"/>
</dbReference>
<evidence type="ECO:0000256" key="1">
    <source>
        <dbReference type="ARBA" id="ARBA00006354"/>
    </source>
</evidence>
<dbReference type="InterPro" id="IPR027417">
    <property type="entry name" value="P-loop_NTPase"/>
</dbReference>
<dbReference type="EMBL" id="JAUSTY010000002">
    <property type="protein sequence ID" value="MDQ0164639.1"/>
    <property type="molecule type" value="Genomic_DNA"/>
</dbReference>
<dbReference type="Pfam" id="PF13541">
    <property type="entry name" value="ChlI"/>
    <property type="match status" value="1"/>
</dbReference>
<proteinExistence type="inferred from homology"/>
<dbReference type="Pfam" id="PF13335">
    <property type="entry name" value="Mg_chelatase_C"/>
    <property type="match status" value="1"/>
</dbReference>
<comment type="caution">
    <text evidence="3">The sequence shown here is derived from an EMBL/GenBank/DDBJ whole genome shotgun (WGS) entry which is preliminary data.</text>
</comment>
<evidence type="ECO:0000259" key="2">
    <source>
        <dbReference type="SMART" id="SM00382"/>
    </source>
</evidence>
<reference evidence="3 4" key="1">
    <citation type="submission" date="2023-07" db="EMBL/GenBank/DDBJ databases">
        <title>Genomic Encyclopedia of Type Strains, Phase IV (KMG-IV): sequencing the most valuable type-strain genomes for metagenomic binning, comparative biology and taxonomic classification.</title>
        <authorList>
            <person name="Goeker M."/>
        </authorList>
    </citation>
    <scope>NUCLEOTIDE SEQUENCE [LARGE SCALE GENOMIC DNA]</scope>
    <source>
        <strain evidence="3 4">DSM 12751</strain>
    </source>
</reference>
<dbReference type="Proteomes" id="UP001235840">
    <property type="component" value="Unassembled WGS sequence"/>
</dbReference>
<dbReference type="InterPro" id="IPR004482">
    <property type="entry name" value="Mg_chelat-rel"/>
</dbReference>
<dbReference type="CDD" id="cd00009">
    <property type="entry name" value="AAA"/>
    <property type="match status" value="1"/>
</dbReference>
<organism evidence="3 4">
    <name type="scientific">Caldalkalibacillus horti</name>
    <dbReference type="NCBI Taxonomy" id="77523"/>
    <lineage>
        <taxon>Bacteria</taxon>
        <taxon>Bacillati</taxon>
        <taxon>Bacillota</taxon>
        <taxon>Bacilli</taxon>
        <taxon>Bacillales</taxon>
        <taxon>Bacillaceae</taxon>
        <taxon>Caldalkalibacillus</taxon>
    </lineage>
</organism>
<name>A0ABT9VUJ0_9BACI</name>
<comment type="similarity">
    <text evidence="1">Belongs to the Mg-chelatase subunits D/I family. ComM subfamily.</text>
</comment>
<keyword evidence="4" id="KW-1185">Reference proteome</keyword>
<dbReference type="InterPro" id="IPR003593">
    <property type="entry name" value="AAA+_ATPase"/>
</dbReference>
<dbReference type="Pfam" id="PF01078">
    <property type="entry name" value="Mg_chelatase"/>
    <property type="match status" value="1"/>
</dbReference>
<feature type="domain" description="AAA+ ATPase" evidence="2">
    <location>
        <begin position="229"/>
        <end position="414"/>
    </location>
</feature>
<dbReference type="InterPro" id="IPR014721">
    <property type="entry name" value="Ribsml_uS5_D2-typ_fold_subgr"/>
</dbReference>
<dbReference type="PANTHER" id="PTHR32039:SF7">
    <property type="entry name" value="COMPETENCE PROTEIN COMM"/>
    <property type="match status" value="1"/>
</dbReference>
<sequence>MYVKCFSAYVHGLEGQIIEVEVDISSGLPHFDIVGLPGSALKEAKERVRSAIKNSGFQFPNKRITVNLAPANLRKEGSYFDLAIAFSILIADQQIKRTKWLEDQLNEALIIGELALDGQVRKNMGILPLVIAAKEKHVQRIIVPQDNVLEANALREVRATGVAHLREFVHNMQQGRGQQRELREDVVRAVNPMEVASQQKPSTLWQGEDFADIHGQIHVKRAFEIAACGHHHLLLSGPPGSGKTLLAKNFVSLLPKLTVKEAIEVTRIYSVAGLLKEEEGLRWKRAIRSPHHTTTQAAMIGGGVPIKPGEISLAHYGVLFLDEFLEFRRGVVEALREPLQEGTITINRSHHSYHFPAHFQLILALNPCPCGYYGYETERKSCVCSAHQVASYQNKLSGPLFDRIDMHLDVPPITYQDLTHGSKESRKKITDINYNYTTAKMRSRIEEGREYKQWRSPTAPYNGLLSPKEIKKECVLTPAAEELIKLAFEQLHISARSYHKILKLGRTIADMNKSKDIDEVAIAEAIQFRVLDRG</sequence>
<dbReference type="SUPFAM" id="SSF52540">
    <property type="entry name" value="P-loop containing nucleoside triphosphate hydrolases"/>
    <property type="match status" value="1"/>
</dbReference>
<dbReference type="Gene3D" id="3.30.230.10">
    <property type="match status" value="1"/>
</dbReference>
<dbReference type="InterPro" id="IPR045006">
    <property type="entry name" value="CHLI-like"/>
</dbReference>
<protein>
    <submittedName>
        <fullName evidence="3">Magnesium chelatase family protein</fullName>
    </submittedName>
</protein>
<dbReference type="PANTHER" id="PTHR32039">
    <property type="entry name" value="MAGNESIUM-CHELATASE SUBUNIT CHLI"/>
    <property type="match status" value="1"/>
</dbReference>
<accession>A0ABT9VUJ0</accession>
<dbReference type="RefSeq" id="WP_307390559.1">
    <property type="nucleotide sequence ID" value="NZ_BAAADK010000018.1"/>
</dbReference>
<gene>
    <name evidence="3" type="ORF">J2S11_000539</name>
</gene>
<evidence type="ECO:0000313" key="4">
    <source>
        <dbReference type="Proteomes" id="UP001235840"/>
    </source>
</evidence>